<evidence type="ECO:0000256" key="5">
    <source>
        <dbReference type="ARBA" id="ARBA00022840"/>
    </source>
</evidence>
<gene>
    <name evidence="10 13" type="primary">ileS</name>
    <name evidence="13" type="ORF">CPBP_00759</name>
</gene>
<dbReference type="GO" id="GO:0004822">
    <property type="term" value="F:isoleucine-tRNA ligase activity"/>
    <property type="evidence" value="ECO:0007669"/>
    <property type="project" value="UniProtKB-UniRule"/>
</dbReference>
<dbReference type="GO" id="GO:0006428">
    <property type="term" value="P:isoleucyl-tRNA aminoacylation"/>
    <property type="evidence" value="ECO:0007669"/>
    <property type="project" value="UniProtKB-UniRule"/>
</dbReference>
<feature type="binding site" evidence="10">
    <location>
        <position position="889"/>
    </location>
    <ligand>
        <name>Zn(2+)</name>
        <dbReference type="ChEBI" id="CHEBI:29105"/>
    </ligand>
</feature>
<keyword evidence="4 10" id="KW-0547">Nucleotide-binding</keyword>
<proteinExistence type="inferred from homology"/>
<dbReference type="Gene3D" id="1.10.730.20">
    <property type="match status" value="1"/>
</dbReference>
<feature type="binding site" evidence="10">
    <location>
        <position position="571"/>
    </location>
    <ligand>
        <name>L-isoleucyl-5'-AMP</name>
        <dbReference type="ChEBI" id="CHEBI:178002"/>
    </ligand>
</feature>
<comment type="subcellular location">
    <subcellularLocation>
        <location evidence="10">Cytoplasm</location>
    </subcellularLocation>
</comment>
<dbReference type="SUPFAM" id="SSF52374">
    <property type="entry name" value="Nucleotidylyl transferase"/>
    <property type="match status" value="1"/>
</dbReference>
<dbReference type="InterPro" id="IPR013155">
    <property type="entry name" value="M/V/L/I-tRNA-synth_anticd-bd"/>
</dbReference>
<dbReference type="FunFam" id="3.40.50.620:FF:000042">
    <property type="entry name" value="Isoleucine--tRNA ligase"/>
    <property type="match status" value="1"/>
</dbReference>
<feature type="short sequence motif" description="'KMSKS' region" evidence="10">
    <location>
        <begin position="612"/>
        <end position="616"/>
    </location>
</feature>
<evidence type="ECO:0000256" key="9">
    <source>
        <dbReference type="ARBA" id="ARBA00048359"/>
    </source>
</evidence>
<evidence type="ECO:0000256" key="2">
    <source>
        <dbReference type="ARBA" id="ARBA00022490"/>
    </source>
</evidence>
<comment type="catalytic activity">
    <reaction evidence="9 10">
        <text>tRNA(Ile) + L-isoleucine + ATP = L-isoleucyl-tRNA(Ile) + AMP + diphosphate</text>
        <dbReference type="Rhea" id="RHEA:11060"/>
        <dbReference type="Rhea" id="RHEA-COMP:9666"/>
        <dbReference type="Rhea" id="RHEA-COMP:9695"/>
        <dbReference type="ChEBI" id="CHEBI:30616"/>
        <dbReference type="ChEBI" id="CHEBI:33019"/>
        <dbReference type="ChEBI" id="CHEBI:58045"/>
        <dbReference type="ChEBI" id="CHEBI:78442"/>
        <dbReference type="ChEBI" id="CHEBI:78528"/>
        <dbReference type="ChEBI" id="CHEBI:456215"/>
        <dbReference type="EC" id="6.1.1.5"/>
    </reaction>
</comment>
<keyword evidence="7 10" id="KW-0030">Aminoacyl-tRNA synthetase</keyword>
<dbReference type="Pfam" id="PF08264">
    <property type="entry name" value="Anticodon_1"/>
    <property type="match status" value="1"/>
</dbReference>
<name>A0A7L9RTR8_9PROT</name>
<dbReference type="PANTHER" id="PTHR42765:SF1">
    <property type="entry name" value="ISOLEUCINE--TRNA LIGASE, MITOCHONDRIAL"/>
    <property type="match status" value="1"/>
</dbReference>
<evidence type="ECO:0000259" key="12">
    <source>
        <dbReference type="Pfam" id="PF08264"/>
    </source>
</evidence>
<dbReference type="InterPro" id="IPR014729">
    <property type="entry name" value="Rossmann-like_a/b/a_fold"/>
</dbReference>
<dbReference type="InterPro" id="IPR050081">
    <property type="entry name" value="Ile-tRNA_ligase"/>
</dbReference>
<dbReference type="GO" id="GO:0005829">
    <property type="term" value="C:cytosol"/>
    <property type="evidence" value="ECO:0007669"/>
    <property type="project" value="TreeGrafter"/>
</dbReference>
<feature type="domain" description="Methionyl/Valyl/Leucyl/Isoleucyl-tRNA synthetase anticodon-binding" evidence="12">
    <location>
        <begin position="694"/>
        <end position="846"/>
    </location>
</feature>
<dbReference type="RefSeq" id="WP_350331539.1">
    <property type="nucleotide sequence ID" value="NZ_CP054719.1"/>
</dbReference>
<comment type="function">
    <text evidence="8 10">Catalyzes the attachment of isoleucine to tRNA(Ile). As IleRS can inadvertently accommodate and process structurally similar amino acids such as valine, to avoid such errors it has two additional distinct tRNA(Ile)-dependent editing activities. One activity is designated as 'pretransfer' editing and involves the hydrolysis of activated Val-AMP. The other activity is designated 'posttransfer' editing and involves deacylation of mischarged Val-tRNA(Ile).</text>
</comment>
<dbReference type="InterPro" id="IPR001412">
    <property type="entry name" value="aa-tRNA-synth_I_CS"/>
</dbReference>
<keyword evidence="14" id="KW-1185">Reference proteome</keyword>
<evidence type="ECO:0000256" key="4">
    <source>
        <dbReference type="ARBA" id="ARBA00022741"/>
    </source>
</evidence>
<dbReference type="InterPro" id="IPR002301">
    <property type="entry name" value="Ile-tRNA-ligase"/>
</dbReference>
<dbReference type="GO" id="GO:0002161">
    <property type="term" value="F:aminoacyl-tRNA deacylase activity"/>
    <property type="evidence" value="ECO:0007669"/>
    <property type="project" value="InterPro"/>
</dbReference>
<dbReference type="CDD" id="cd07960">
    <property type="entry name" value="Anticodon_Ia_Ile_BEm"/>
    <property type="match status" value="1"/>
</dbReference>
<feature type="binding site" evidence="10">
    <location>
        <position position="906"/>
    </location>
    <ligand>
        <name>Zn(2+)</name>
        <dbReference type="ChEBI" id="CHEBI:29105"/>
    </ligand>
</feature>
<dbReference type="GO" id="GO:0008270">
    <property type="term" value="F:zinc ion binding"/>
    <property type="evidence" value="ECO:0007669"/>
    <property type="project" value="UniProtKB-UniRule"/>
</dbReference>
<comment type="similarity">
    <text evidence="1 10">Belongs to the class-I aminoacyl-tRNA synthetase family. IleS type 1 subfamily.</text>
</comment>
<comment type="subunit">
    <text evidence="10">Monomer.</text>
</comment>
<keyword evidence="10" id="KW-0479">Metal-binding</keyword>
<reference evidence="13 14" key="1">
    <citation type="submission" date="2020-06" db="EMBL/GenBank/DDBJ databases">
        <title>The endosymbiont of the kinetoplastid Bodo saltans is a Paracaedibacter-like alpha-proteobacterium possessing a putative toxin-antitoxin system.</title>
        <authorList>
            <person name="Midha S."/>
            <person name="Rigden D.J."/>
            <person name="Siozios S."/>
            <person name="Hurst G.D.D."/>
            <person name="Jackson A.P."/>
        </authorList>
    </citation>
    <scope>NUCLEOTIDE SEQUENCE [LARGE SCALE GENOMIC DNA]</scope>
    <source>
        <strain evidence="13">Lake Konstanz</strain>
    </source>
</reference>
<sequence>MFKDTIFLPKTNFPMKAGLPDKEPRILERWKQLDLYKLQRKAFKGRPKFVLHDGPPYANGHIHIGHALNRILKDVVIRSQQMQGKDCVFIPGWDCHGLPIEWKIEEEYRAHGKSKDTVDVIEFRNQCRTFAAKWVDIQKEEIQRLGVLGDWENPYTTMKFENEAVIASELSKFLMNGSLYRGFRPVMWSVVEKTALAEAEVEYQDKTSPSIYVKFPVKSASIDVLNDAYAVIWTTTPWTLPANRAVAYGEDVRYAVVRVDAVMESSHMQSYALQGDRLIIAEDLVAAVCSAVGIAEHTVVASLMGSELKGSVCAHPLAGQGYEFDVPMLPGDHVSTDAGTGLVHTAPSHGVEDFALGKAFGLEIPDLIQDDGVYRPQVPMFAGLHIFKANEPVMDAIKAVDCLLAAGKIKHSYPHSWRSKAPLIYRTTPQWFIGMEMNDLRNKALKAIDDVQWYPAAGKNRIGSMVDGRPDWCVSRQRTWGVPLPIFVHKETNEILKDERVQHRIVEAFRAEGADAWFEKDNAFFLDGLYPADEYQKIKDVVDVWFDSGTTHVFTLENNPDVHWPADVYLEGSDQHRGWFQSSLLESCGTRGIAPYKAVVTHGFVLDEKGYKMSKSLGNVVSPADVIKDLGADILRLWVISSDYFDDIRIGKSILQHQQDIYRRFRNILRYLLGALDGFSDDEKVDYAQLPDLEKWVLHRLAELDAVRKKCLETYDFKTFYAELHTFCSSELSSVYFDIRKDCLYCDDPKGLKRRSVRTVMDILFDTITRWLAPVLSFTAEEAYLERYPDRDSIHLETFVAIPTTWLNDHLAKTMAEIFDIRSQITAALELKRAEKFIGSSLQAAVTLTLPTTTHMNIDWAEVCITSAVTVVKGSEVLVDVQLASGAKCERCWKVMPEVTEANPVCTRCDEAVKAVAGN</sequence>
<dbReference type="PROSITE" id="PS00178">
    <property type="entry name" value="AA_TRNA_LIGASE_I"/>
    <property type="match status" value="1"/>
</dbReference>
<dbReference type="PANTHER" id="PTHR42765">
    <property type="entry name" value="SOLEUCYL-TRNA SYNTHETASE"/>
    <property type="match status" value="1"/>
</dbReference>
<organism evidence="13 14">
    <name type="scientific">Candidatus Bodocaedibacter vickermanii</name>
    <dbReference type="NCBI Taxonomy" id="2741701"/>
    <lineage>
        <taxon>Bacteria</taxon>
        <taxon>Pseudomonadati</taxon>
        <taxon>Pseudomonadota</taxon>
        <taxon>Alphaproteobacteria</taxon>
        <taxon>Holosporales</taxon>
        <taxon>Candidatus Paracaedibacteraceae</taxon>
        <taxon>Candidatus Bodocaedibacter</taxon>
    </lineage>
</organism>
<dbReference type="EMBL" id="CP054719">
    <property type="protein sequence ID" value="QOL19984.1"/>
    <property type="molecule type" value="Genomic_DNA"/>
</dbReference>
<evidence type="ECO:0000256" key="3">
    <source>
        <dbReference type="ARBA" id="ARBA00022598"/>
    </source>
</evidence>
<keyword evidence="3 10" id="KW-0436">Ligase</keyword>
<keyword evidence="5 10" id="KW-0067">ATP-binding</keyword>
<dbReference type="FunFam" id="3.40.50.620:FF:000305">
    <property type="entry name" value="Isoleucine--tRNA ligase"/>
    <property type="match status" value="1"/>
</dbReference>
<dbReference type="HAMAP" id="MF_02002">
    <property type="entry name" value="Ile_tRNA_synth_type1"/>
    <property type="match status" value="1"/>
</dbReference>
<dbReference type="InterPro" id="IPR009008">
    <property type="entry name" value="Val/Leu/Ile-tRNA-synth_edit"/>
</dbReference>
<feature type="short sequence motif" description="'HIGH' region" evidence="10">
    <location>
        <begin position="56"/>
        <end position="66"/>
    </location>
</feature>
<dbReference type="CDD" id="cd00818">
    <property type="entry name" value="IleRS_core"/>
    <property type="match status" value="1"/>
</dbReference>
<feature type="binding site" evidence="10">
    <location>
        <position position="909"/>
    </location>
    <ligand>
        <name>Zn(2+)</name>
        <dbReference type="ChEBI" id="CHEBI:29105"/>
    </ligand>
</feature>
<keyword evidence="10" id="KW-0862">Zinc</keyword>
<feature type="binding site" evidence="10">
    <location>
        <position position="892"/>
    </location>
    <ligand>
        <name>Zn(2+)</name>
        <dbReference type="ChEBI" id="CHEBI:29105"/>
    </ligand>
</feature>
<dbReference type="Pfam" id="PF00133">
    <property type="entry name" value="tRNA-synt_1"/>
    <property type="match status" value="1"/>
</dbReference>
<feature type="domain" description="Aminoacyl-tRNA synthetase class Ia" evidence="11">
    <location>
        <begin position="26"/>
        <end position="650"/>
    </location>
</feature>
<keyword evidence="6 10" id="KW-0648">Protein biosynthesis</keyword>
<evidence type="ECO:0000256" key="10">
    <source>
        <dbReference type="HAMAP-Rule" id="MF_02002"/>
    </source>
</evidence>
<dbReference type="Gene3D" id="3.90.740.10">
    <property type="entry name" value="Valyl/Leucyl/Isoleucyl-tRNA synthetase, editing domain"/>
    <property type="match status" value="1"/>
</dbReference>
<dbReference type="KEGG" id="pbal:CPBP_00759"/>
<dbReference type="PRINTS" id="PR00984">
    <property type="entry name" value="TRNASYNTHILE"/>
</dbReference>
<comment type="cofactor">
    <cofactor evidence="10">
        <name>Zn(2+)</name>
        <dbReference type="ChEBI" id="CHEBI:29105"/>
    </cofactor>
    <text evidence="10">Binds 1 zinc ion per subunit.</text>
</comment>
<dbReference type="InterPro" id="IPR002300">
    <property type="entry name" value="aa-tRNA-synth_Ia"/>
</dbReference>
<dbReference type="Gene3D" id="3.40.50.620">
    <property type="entry name" value="HUPs"/>
    <property type="match status" value="2"/>
</dbReference>
<dbReference type="SUPFAM" id="SSF47323">
    <property type="entry name" value="Anticodon-binding domain of a subclass of class I aminoacyl-tRNA synthetases"/>
    <property type="match status" value="1"/>
</dbReference>
<dbReference type="Proteomes" id="UP000594001">
    <property type="component" value="Chromosome"/>
</dbReference>
<evidence type="ECO:0000256" key="7">
    <source>
        <dbReference type="ARBA" id="ARBA00023146"/>
    </source>
</evidence>
<evidence type="ECO:0000313" key="14">
    <source>
        <dbReference type="Proteomes" id="UP000594001"/>
    </source>
</evidence>
<comment type="domain">
    <text evidence="10">IleRS has two distinct active sites: one for aminoacylation and one for editing. The misactivated valine is translocated from the active site to the editing site, which sterically excludes the correctly activated isoleucine. The single editing site contains two valyl binding pockets, one specific for each substrate (Val-AMP or Val-tRNA(Ile)).</text>
</comment>
<evidence type="ECO:0000256" key="8">
    <source>
        <dbReference type="ARBA" id="ARBA00025217"/>
    </source>
</evidence>
<dbReference type="InterPro" id="IPR009080">
    <property type="entry name" value="tRNAsynth_Ia_anticodon-bd"/>
</dbReference>
<evidence type="ECO:0000256" key="6">
    <source>
        <dbReference type="ARBA" id="ARBA00022917"/>
    </source>
</evidence>
<dbReference type="InterPro" id="IPR023585">
    <property type="entry name" value="Ile-tRNA-ligase_type1"/>
</dbReference>
<dbReference type="GO" id="GO:0005524">
    <property type="term" value="F:ATP binding"/>
    <property type="evidence" value="ECO:0007669"/>
    <property type="project" value="UniProtKB-UniRule"/>
</dbReference>
<evidence type="ECO:0000313" key="13">
    <source>
        <dbReference type="EMBL" id="QOL19984.1"/>
    </source>
</evidence>
<evidence type="ECO:0000259" key="11">
    <source>
        <dbReference type="Pfam" id="PF00133"/>
    </source>
</evidence>
<dbReference type="NCBIfam" id="TIGR00392">
    <property type="entry name" value="ileS"/>
    <property type="match status" value="1"/>
</dbReference>
<keyword evidence="2 10" id="KW-0963">Cytoplasm</keyword>
<dbReference type="InterPro" id="IPR033708">
    <property type="entry name" value="Anticodon_Ile_BEm"/>
</dbReference>
<dbReference type="SUPFAM" id="SSF50677">
    <property type="entry name" value="ValRS/IleRS/LeuRS editing domain"/>
    <property type="match status" value="1"/>
</dbReference>
<feature type="binding site" evidence="10">
    <location>
        <position position="615"/>
    </location>
    <ligand>
        <name>ATP</name>
        <dbReference type="ChEBI" id="CHEBI:30616"/>
    </ligand>
</feature>
<dbReference type="EC" id="6.1.1.5" evidence="10"/>
<accession>A0A7L9RTR8</accession>
<dbReference type="GO" id="GO:0000049">
    <property type="term" value="F:tRNA binding"/>
    <property type="evidence" value="ECO:0007669"/>
    <property type="project" value="InterPro"/>
</dbReference>
<evidence type="ECO:0000256" key="1">
    <source>
        <dbReference type="ARBA" id="ARBA00006887"/>
    </source>
</evidence>
<dbReference type="AlphaFoldDB" id="A0A7L9RTR8"/>
<protein>
    <recommendedName>
        <fullName evidence="10">Isoleucine--tRNA ligase</fullName>
        <ecNumber evidence="10">6.1.1.5</ecNumber>
    </recommendedName>
    <alternativeName>
        <fullName evidence="10">Isoleucyl-tRNA synthetase</fullName>
        <shortName evidence="10">IleRS</shortName>
    </alternativeName>
</protein>